<dbReference type="AlphaFoldDB" id="A0A6H5IM65"/>
<gene>
    <name evidence="1" type="ORF">TBRA_LOCUS9700</name>
</gene>
<accession>A0A6H5IM65</accession>
<proteinExistence type="predicted"/>
<reference evidence="1 2" key="1">
    <citation type="submission" date="2020-02" db="EMBL/GenBank/DDBJ databases">
        <authorList>
            <person name="Ferguson B K."/>
        </authorList>
    </citation>
    <scope>NUCLEOTIDE SEQUENCE [LARGE SCALE GENOMIC DNA]</scope>
</reference>
<organism evidence="1 2">
    <name type="scientific">Trichogramma brassicae</name>
    <dbReference type="NCBI Taxonomy" id="86971"/>
    <lineage>
        <taxon>Eukaryota</taxon>
        <taxon>Metazoa</taxon>
        <taxon>Ecdysozoa</taxon>
        <taxon>Arthropoda</taxon>
        <taxon>Hexapoda</taxon>
        <taxon>Insecta</taxon>
        <taxon>Pterygota</taxon>
        <taxon>Neoptera</taxon>
        <taxon>Endopterygota</taxon>
        <taxon>Hymenoptera</taxon>
        <taxon>Apocrita</taxon>
        <taxon>Proctotrupomorpha</taxon>
        <taxon>Chalcidoidea</taxon>
        <taxon>Trichogrammatidae</taxon>
        <taxon>Trichogramma</taxon>
    </lineage>
</organism>
<dbReference type="EMBL" id="CADCXV010000876">
    <property type="protein sequence ID" value="CAB0037892.1"/>
    <property type="molecule type" value="Genomic_DNA"/>
</dbReference>
<evidence type="ECO:0000313" key="2">
    <source>
        <dbReference type="Proteomes" id="UP000479190"/>
    </source>
</evidence>
<evidence type="ECO:0000313" key="1">
    <source>
        <dbReference type="EMBL" id="CAB0037892.1"/>
    </source>
</evidence>
<name>A0A6H5IM65_9HYME</name>
<keyword evidence="2" id="KW-1185">Reference proteome</keyword>
<sequence>MSWDQTNQLVKRTLNQVDLWPLPPVLQAATPGKFMPACRFATGGFNFVTHVSRLLDATAAHLRGRPGRDAAVTDLCGELVMRLAKLMSLLQVQVPAAADAADVDADVAGAADDQQQQQQE</sequence>
<protein>
    <submittedName>
        <fullName evidence="1">Uncharacterized protein</fullName>
    </submittedName>
</protein>
<dbReference type="Proteomes" id="UP000479190">
    <property type="component" value="Unassembled WGS sequence"/>
</dbReference>